<dbReference type="InterPro" id="IPR013783">
    <property type="entry name" value="Ig-like_fold"/>
</dbReference>
<evidence type="ECO:0000259" key="13">
    <source>
        <dbReference type="PROSITE" id="PS50853"/>
    </source>
</evidence>
<feature type="domain" description="Fibronectin type-III" evidence="13">
    <location>
        <begin position="461"/>
        <end position="555"/>
    </location>
</feature>
<evidence type="ECO:0000256" key="3">
    <source>
        <dbReference type="ARBA" id="ARBA00022692"/>
    </source>
</evidence>
<evidence type="ECO:0000256" key="7">
    <source>
        <dbReference type="ARBA" id="ARBA00023136"/>
    </source>
</evidence>
<reference evidence="15" key="1">
    <citation type="submission" date="2025-08" db="UniProtKB">
        <authorList>
            <consortium name="RefSeq"/>
        </authorList>
    </citation>
    <scope>IDENTIFICATION</scope>
</reference>
<dbReference type="FunCoup" id="A0A6P7YBW3">
    <property type="interactions" value="277"/>
</dbReference>
<evidence type="ECO:0000256" key="1">
    <source>
        <dbReference type="ARBA" id="ARBA00004479"/>
    </source>
</evidence>
<dbReference type="GO" id="GO:0005886">
    <property type="term" value="C:plasma membrane"/>
    <property type="evidence" value="ECO:0007669"/>
    <property type="project" value="UniProtKB-ARBA"/>
</dbReference>
<evidence type="ECO:0000256" key="12">
    <source>
        <dbReference type="SAM" id="SignalP"/>
    </source>
</evidence>
<dbReference type="InterPro" id="IPR036116">
    <property type="entry name" value="FN3_sf"/>
</dbReference>
<evidence type="ECO:0000256" key="2">
    <source>
        <dbReference type="ARBA" id="ARBA00008921"/>
    </source>
</evidence>
<gene>
    <name evidence="15" type="primary">IL23R</name>
</gene>
<dbReference type="GeneID" id="115472402"/>
<dbReference type="InterPro" id="IPR052672">
    <property type="entry name" value="Type1_Cytokine_Rcpt_Type2"/>
</dbReference>
<dbReference type="SMART" id="SM00060">
    <property type="entry name" value="FN3"/>
    <property type="match status" value="4"/>
</dbReference>
<dbReference type="Proteomes" id="UP000515156">
    <property type="component" value="Chromosome 6"/>
</dbReference>
<sequence>MNQCLFCWEVALVLHILFCKSIGGILDCSGFLWTEPAPVVLMGSNISIFCTSTKHNRHCSQGTFVFSLNNKPHRNQAHCINDTTAQLQLHNVEIHHYTVICEFKPNGSTKELVCGMTFSLGYPPDNPTNLTCVLHENSSNMTCIWNTGKYTFIETNYTVHLRSPQSGPHTLGNTEDNNSEGNCSLQTNEERLFLMSNTITINKLRKDRTYIVNITIPINTLQKDREYIVWIEAQNALGMATSNLLQFQLNEIVIPAAPVITKIETIDNSTPHAMVHWENKTSIENVHCEIRYRAAKHPTWSMVEGDEIPSENRLQVRQSLEPYTEYEFQAHCRQTFGRKYWSEWSASFKHTTPESALSEMLDVWRFFGTTYRNGSQELTVFIKPFTPDVSRGRILKYEIFYEDQGYKTTSNFCSTSELQCKIVVPQTVHTVNVIAYNSQGPSKPAKLPVELGYNRSNNLPSPRNMRVISTAQNGILITWESLETSVLWFIVEWISIACDNQQEHFSWKKVPKNQTSTYIQEFTKPGRRIRISLYAIYPNGISKPCADYGFSVEDKPIKGPDILQQRVAGDKVHIEWEDIPVCKQRGFITNYTIYLRNDNDSYNHYVVDASMKWWIFENLSPGVDYAVYITASTAAGEGPQGTIRVIRLDQNARVFNDTTVLVGVVLAAPVLVFVVMLGSNQRIRKRIQTVLLPWMPTWFLEDFPNMKNSTAITSLKAKNECVSLSSILPIPFDEDPIIMEVQETVVQEEHNSNDTDKDHKSMDNSENTLLVDTTSTDLPEQANGYKPQISDRHAMKSLAHDSNRTPHAISDTVENVQSLENLWSKSDTSPRSSLWNSEFGNNTCNFSEREVIDPLSLMTAKSYVPLEHKWEKQFSGDSAEEQTLLPDEMVVCLTSVNEEPLDTKSYFTQVDWNVFQKEIISVK</sequence>
<feature type="transmembrane region" description="Helical" evidence="11">
    <location>
        <begin position="660"/>
        <end position="678"/>
    </location>
</feature>
<dbReference type="PROSITE" id="PS50853">
    <property type="entry name" value="FN3"/>
    <property type="match status" value="3"/>
</dbReference>
<dbReference type="KEGG" id="muo:115472402"/>
<proteinExistence type="inferred from homology"/>
<evidence type="ECO:0000313" key="15">
    <source>
        <dbReference type="RefSeq" id="XP_030062538.1"/>
    </source>
</evidence>
<evidence type="ECO:0000256" key="11">
    <source>
        <dbReference type="SAM" id="Phobius"/>
    </source>
</evidence>
<feature type="chain" id="PRO_5028199421" evidence="12">
    <location>
        <begin position="24"/>
        <end position="923"/>
    </location>
</feature>
<dbReference type="CTD" id="149233"/>
<dbReference type="Pfam" id="PF00041">
    <property type="entry name" value="fn3"/>
    <property type="match status" value="1"/>
</dbReference>
<protein>
    <submittedName>
        <fullName evidence="15">Interleukin-23 receptor</fullName>
    </submittedName>
</protein>
<dbReference type="Gene3D" id="2.60.40.10">
    <property type="entry name" value="Immunoglobulins"/>
    <property type="match status" value="6"/>
</dbReference>
<dbReference type="InParanoid" id="A0A6P7YBW3"/>
<keyword evidence="8 15" id="KW-0675">Receptor</keyword>
<evidence type="ECO:0000256" key="8">
    <source>
        <dbReference type="ARBA" id="ARBA00023170"/>
    </source>
</evidence>
<dbReference type="AlphaFoldDB" id="A0A6P7YBW3"/>
<organism evidence="14 15">
    <name type="scientific">Microcaecilia unicolor</name>
    <dbReference type="NCBI Taxonomy" id="1415580"/>
    <lineage>
        <taxon>Eukaryota</taxon>
        <taxon>Metazoa</taxon>
        <taxon>Chordata</taxon>
        <taxon>Craniata</taxon>
        <taxon>Vertebrata</taxon>
        <taxon>Euteleostomi</taxon>
        <taxon>Amphibia</taxon>
        <taxon>Gymnophiona</taxon>
        <taxon>Siphonopidae</taxon>
        <taxon>Microcaecilia</taxon>
    </lineage>
</organism>
<evidence type="ECO:0000256" key="9">
    <source>
        <dbReference type="ARBA" id="ARBA00023180"/>
    </source>
</evidence>
<evidence type="ECO:0000256" key="10">
    <source>
        <dbReference type="SAM" id="MobiDB-lite"/>
    </source>
</evidence>
<evidence type="ECO:0000256" key="6">
    <source>
        <dbReference type="ARBA" id="ARBA00022989"/>
    </source>
</evidence>
<keyword evidence="7 11" id="KW-0472">Membrane</keyword>
<dbReference type="CDD" id="cd00063">
    <property type="entry name" value="FN3"/>
    <property type="match status" value="4"/>
</dbReference>
<evidence type="ECO:0000256" key="5">
    <source>
        <dbReference type="ARBA" id="ARBA00022737"/>
    </source>
</evidence>
<keyword evidence="5" id="KW-0677">Repeat</keyword>
<keyword evidence="3 11" id="KW-0812">Transmembrane</keyword>
<comment type="subcellular location">
    <subcellularLocation>
        <location evidence="1">Membrane</location>
        <topology evidence="1">Single-pass type I membrane protein</topology>
    </subcellularLocation>
</comment>
<keyword evidence="4 12" id="KW-0732">Signal</keyword>
<dbReference type="InterPro" id="IPR003961">
    <property type="entry name" value="FN3_dom"/>
</dbReference>
<accession>A0A6P7YBW3</accession>
<feature type="region of interest" description="Disordered" evidence="10">
    <location>
        <begin position="164"/>
        <end position="183"/>
    </location>
</feature>
<dbReference type="OrthoDB" id="9897281at2759"/>
<feature type="domain" description="Fibronectin type-III" evidence="13">
    <location>
        <begin position="556"/>
        <end position="651"/>
    </location>
</feature>
<keyword evidence="6 11" id="KW-1133">Transmembrane helix</keyword>
<evidence type="ECO:0000256" key="4">
    <source>
        <dbReference type="ARBA" id="ARBA00022729"/>
    </source>
</evidence>
<keyword evidence="9" id="KW-0325">Glycoprotein</keyword>
<keyword evidence="14" id="KW-1185">Reference proteome</keyword>
<evidence type="ECO:0000313" key="14">
    <source>
        <dbReference type="Proteomes" id="UP000515156"/>
    </source>
</evidence>
<comment type="similarity">
    <text evidence="2">Belongs to the type I cytokine receptor family. Type 2 subfamily.</text>
</comment>
<dbReference type="PANTHER" id="PTHR48423">
    <property type="entry name" value="INTERLEUKIN-27 RECEPTOR SUBUNIT ALPHA"/>
    <property type="match status" value="1"/>
</dbReference>
<feature type="domain" description="Fibronectin type-III" evidence="13">
    <location>
        <begin position="259"/>
        <end position="355"/>
    </location>
</feature>
<dbReference type="RefSeq" id="XP_030062538.1">
    <property type="nucleotide sequence ID" value="XM_030206678.1"/>
</dbReference>
<dbReference type="SUPFAM" id="SSF49265">
    <property type="entry name" value="Fibronectin type III"/>
    <property type="match status" value="3"/>
</dbReference>
<dbReference type="PANTHER" id="PTHR48423:SF2">
    <property type="entry name" value="INTERLEUKIN-12 RECEPTOR SUBUNIT BETA-2"/>
    <property type="match status" value="1"/>
</dbReference>
<feature type="signal peptide" evidence="12">
    <location>
        <begin position="1"/>
        <end position="23"/>
    </location>
</feature>
<name>A0A6P7YBW3_9AMPH</name>